<evidence type="ECO:0000256" key="4">
    <source>
        <dbReference type="SAM" id="Phobius"/>
    </source>
</evidence>
<accession>C1E315</accession>
<feature type="transmembrane region" description="Helical" evidence="4">
    <location>
        <begin position="87"/>
        <end position="106"/>
    </location>
</feature>
<comment type="subcellular location">
    <subcellularLocation>
        <location evidence="1 2">Nucleus</location>
    </subcellularLocation>
</comment>
<dbReference type="EMBL" id="CP001324">
    <property type="protein sequence ID" value="ACO62012.1"/>
    <property type="molecule type" value="Genomic_DNA"/>
</dbReference>
<dbReference type="AlphaFoldDB" id="C1E315"/>
<dbReference type="CDD" id="cd00086">
    <property type="entry name" value="homeodomain"/>
    <property type="match status" value="1"/>
</dbReference>
<keyword evidence="1 2" id="KW-0539">Nucleus</keyword>
<keyword evidence="7" id="KW-1185">Reference proteome</keyword>
<keyword evidence="1 2" id="KW-0238">DNA-binding</keyword>
<feature type="compositionally biased region" description="Basic and acidic residues" evidence="3">
    <location>
        <begin position="153"/>
        <end position="162"/>
    </location>
</feature>
<evidence type="ECO:0000256" key="2">
    <source>
        <dbReference type="RuleBase" id="RU000682"/>
    </source>
</evidence>
<dbReference type="GO" id="GO:0005634">
    <property type="term" value="C:nucleus"/>
    <property type="evidence" value="ECO:0007669"/>
    <property type="project" value="UniProtKB-SubCell"/>
</dbReference>
<evidence type="ECO:0000256" key="1">
    <source>
        <dbReference type="PROSITE-ProRule" id="PRU00108"/>
    </source>
</evidence>
<feature type="compositionally biased region" description="Low complexity" evidence="3">
    <location>
        <begin position="179"/>
        <end position="191"/>
    </location>
</feature>
<dbReference type="Proteomes" id="UP000002009">
    <property type="component" value="Chromosome 3"/>
</dbReference>
<dbReference type="GO" id="GO:0003677">
    <property type="term" value="F:DNA binding"/>
    <property type="evidence" value="ECO:0007669"/>
    <property type="project" value="UniProtKB-UniRule"/>
</dbReference>
<proteinExistence type="predicted"/>
<organism evidence="6 7">
    <name type="scientific">Micromonas commoda (strain RCC299 / NOUM17 / CCMP2709)</name>
    <name type="common">Picoplanktonic green alga</name>
    <dbReference type="NCBI Taxonomy" id="296587"/>
    <lineage>
        <taxon>Eukaryota</taxon>
        <taxon>Viridiplantae</taxon>
        <taxon>Chlorophyta</taxon>
        <taxon>Mamiellophyceae</taxon>
        <taxon>Mamiellales</taxon>
        <taxon>Mamiellaceae</taxon>
        <taxon>Micromonas</taxon>
    </lineage>
</organism>
<dbReference type="InterPro" id="IPR001356">
    <property type="entry name" value="HD"/>
</dbReference>
<feature type="DNA-binding region" description="Homeobox" evidence="1">
    <location>
        <begin position="25"/>
        <end position="84"/>
    </location>
</feature>
<dbReference type="OrthoDB" id="10610198at2759"/>
<reference evidence="6 7" key="1">
    <citation type="journal article" date="2009" name="Science">
        <title>Green evolution and dynamic adaptations revealed by genomes of the marine picoeukaryotes Micromonas.</title>
        <authorList>
            <person name="Worden A.Z."/>
            <person name="Lee J.H."/>
            <person name="Mock T."/>
            <person name="Rouze P."/>
            <person name="Simmons M.P."/>
            <person name="Aerts A.L."/>
            <person name="Allen A.E."/>
            <person name="Cuvelier M.L."/>
            <person name="Derelle E."/>
            <person name="Everett M.V."/>
            <person name="Foulon E."/>
            <person name="Grimwood J."/>
            <person name="Gundlach H."/>
            <person name="Henrissat B."/>
            <person name="Napoli C."/>
            <person name="McDonald S.M."/>
            <person name="Parker M.S."/>
            <person name="Rombauts S."/>
            <person name="Salamov A."/>
            <person name="Von Dassow P."/>
            <person name="Badger J.H."/>
            <person name="Coutinho P.M."/>
            <person name="Demir E."/>
            <person name="Dubchak I."/>
            <person name="Gentemann C."/>
            <person name="Eikrem W."/>
            <person name="Gready J.E."/>
            <person name="John U."/>
            <person name="Lanier W."/>
            <person name="Lindquist E.A."/>
            <person name="Lucas S."/>
            <person name="Mayer K.F."/>
            <person name="Moreau H."/>
            <person name="Not F."/>
            <person name="Otillar R."/>
            <person name="Panaud O."/>
            <person name="Pangilinan J."/>
            <person name="Paulsen I."/>
            <person name="Piegu B."/>
            <person name="Poliakov A."/>
            <person name="Robbens S."/>
            <person name="Schmutz J."/>
            <person name="Toulza E."/>
            <person name="Wyss T."/>
            <person name="Zelensky A."/>
            <person name="Zhou K."/>
            <person name="Armbrust E.V."/>
            <person name="Bhattacharya D."/>
            <person name="Goodenough U.W."/>
            <person name="Van de Peer Y."/>
            <person name="Grigoriev I.V."/>
        </authorList>
    </citation>
    <scope>NUCLEOTIDE SEQUENCE [LARGE SCALE GENOMIC DNA]</scope>
    <source>
        <strain evidence="7">RCC299 / NOUM17</strain>
    </source>
</reference>
<keyword evidence="4" id="KW-1133">Transmembrane helix</keyword>
<keyword evidence="1 2" id="KW-0371">Homeobox</keyword>
<dbReference type="InParanoid" id="C1E315"/>
<dbReference type="Gene3D" id="1.10.10.60">
    <property type="entry name" value="Homeodomain-like"/>
    <property type="match status" value="1"/>
</dbReference>
<keyword evidence="4" id="KW-0472">Membrane</keyword>
<dbReference type="InterPro" id="IPR009057">
    <property type="entry name" value="Homeodomain-like_sf"/>
</dbReference>
<dbReference type="GeneID" id="8242370"/>
<evidence type="ECO:0000313" key="7">
    <source>
        <dbReference type="Proteomes" id="UP000002009"/>
    </source>
</evidence>
<evidence type="ECO:0000313" key="6">
    <source>
        <dbReference type="EMBL" id="ACO62012.1"/>
    </source>
</evidence>
<dbReference type="PROSITE" id="PS50071">
    <property type="entry name" value="HOMEOBOX_2"/>
    <property type="match status" value="1"/>
</dbReference>
<dbReference type="RefSeq" id="XP_002500754.1">
    <property type="nucleotide sequence ID" value="XM_002500708.1"/>
</dbReference>
<protein>
    <recommendedName>
        <fullName evidence="5">Homeobox domain-containing protein</fullName>
    </recommendedName>
</protein>
<dbReference type="Pfam" id="PF00046">
    <property type="entry name" value="Homeodomain"/>
    <property type="match status" value="1"/>
</dbReference>
<sequence length="216" mass="24160">MSLEEKQAAALRRRRRAFLDEVERIKKRQGGITKSQEQILEGVYELEPIPDWRTEARLAMQLGLDSLAVTAWFKARRKKQKRANIRYWYTVIVGVLFVLGLVLYFHELGGLSDMLKKRRLGGPPNKRFFTKSGLPRPYRVKPPGAKRFQAPKDPPKNQKKDAAAGSGGGDSGGKDSAKAKSSSSSSFFGGSATKASTVRYAKPTYEQEAAGRRRNE</sequence>
<name>C1E315_MICCC</name>
<dbReference type="KEGG" id="mis:MICPUN_57443"/>
<evidence type="ECO:0000259" key="5">
    <source>
        <dbReference type="PROSITE" id="PS50071"/>
    </source>
</evidence>
<keyword evidence="4" id="KW-0812">Transmembrane</keyword>
<dbReference type="SUPFAM" id="SSF46689">
    <property type="entry name" value="Homeodomain-like"/>
    <property type="match status" value="1"/>
</dbReference>
<dbReference type="SMART" id="SM00389">
    <property type="entry name" value="HOX"/>
    <property type="match status" value="1"/>
</dbReference>
<evidence type="ECO:0000256" key="3">
    <source>
        <dbReference type="SAM" id="MobiDB-lite"/>
    </source>
</evidence>
<feature type="domain" description="Homeobox" evidence="5">
    <location>
        <begin position="23"/>
        <end position="83"/>
    </location>
</feature>
<gene>
    <name evidence="6" type="ORF">MICPUN_57443</name>
</gene>
<feature type="region of interest" description="Disordered" evidence="3">
    <location>
        <begin position="125"/>
        <end position="191"/>
    </location>
</feature>